<dbReference type="InterPro" id="IPR012851">
    <property type="entry name" value="Spore_coat_CotF-like"/>
</dbReference>
<keyword evidence="4" id="KW-0167">Capsid protein</keyword>
<reference evidence="4 5" key="1">
    <citation type="submission" date="2023-10" db="EMBL/GenBank/DDBJ databases">
        <title>Virgibacillus halophilus 5B73C genome.</title>
        <authorList>
            <person name="Miliotis G."/>
            <person name="Sengupta P."/>
            <person name="Hameed A."/>
            <person name="Chuvochina M."/>
            <person name="Mcdonagh F."/>
            <person name="Simpson A.C."/>
            <person name="Singh N.K."/>
            <person name="Rekha P.D."/>
            <person name="Raman K."/>
            <person name="Hugenholtz P."/>
            <person name="Venkateswaran K."/>
        </authorList>
    </citation>
    <scope>NUCLEOTIDE SEQUENCE [LARGE SCALE GENOMIC DNA]</scope>
    <source>
        <strain evidence="4 5">5B73C</strain>
    </source>
</reference>
<accession>A0ABU5C9A7</accession>
<dbReference type="PANTHER" id="PTHR39183">
    <property type="entry name" value="SPORE COAT PROTEIN F-LIKE PROTEIN YHCQ"/>
    <property type="match status" value="1"/>
</dbReference>
<evidence type="ECO:0000256" key="3">
    <source>
        <dbReference type="ARBA" id="ARBA00024344"/>
    </source>
</evidence>
<evidence type="ECO:0000313" key="4">
    <source>
        <dbReference type="EMBL" id="MDY0395227.1"/>
    </source>
</evidence>
<comment type="similarity">
    <text evidence="3">Belongs to the CotF family.</text>
</comment>
<keyword evidence="5" id="KW-1185">Reference proteome</keyword>
<dbReference type="InterPro" id="IPR012347">
    <property type="entry name" value="Ferritin-like"/>
</dbReference>
<comment type="subcellular location">
    <subcellularLocation>
        <location evidence="2">Spore coat</location>
    </subcellularLocation>
</comment>
<evidence type="ECO:0000313" key="5">
    <source>
        <dbReference type="Proteomes" id="UP001281447"/>
    </source>
</evidence>
<organism evidence="4 5">
    <name type="scientific">Tigheibacillus halophilus</name>
    <dbReference type="NCBI Taxonomy" id="361280"/>
    <lineage>
        <taxon>Bacteria</taxon>
        <taxon>Bacillati</taxon>
        <taxon>Bacillota</taxon>
        <taxon>Bacilli</taxon>
        <taxon>Bacillales</taxon>
        <taxon>Bacillaceae</taxon>
        <taxon>Tigheibacillus</taxon>
    </lineage>
</organism>
<gene>
    <name evidence="4" type="ORF">RWE15_13370</name>
</gene>
<sequence length="163" mass="18551">MYDQHIQDPELKSIAQRQKTFLSQMYNTIVETLKTGQTPSVKTQSYQMTENNTTLYGMQPSQPKAPAQSVNELSDQCISSFMMGNLKANAGAFCTTALETTNPVLRRVFQDSIPNLIEMAYEIYQYQNKNHYYQVPQLKQEDMQNYINSFAPMPGNISGGMTH</sequence>
<keyword evidence="4" id="KW-0946">Virion</keyword>
<comment type="caution">
    <text evidence="4">The sequence shown here is derived from an EMBL/GenBank/DDBJ whole genome shotgun (WGS) entry which is preliminary data.</text>
</comment>
<keyword evidence="1" id="KW-0749">Sporulation</keyword>
<name>A0ABU5C9A7_9BACI</name>
<dbReference type="Gene3D" id="1.20.1260.10">
    <property type="match status" value="1"/>
</dbReference>
<dbReference type="Pfam" id="PF07875">
    <property type="entry name" value="Coat_F"/>
    <property type="match status" value="1"/>
</dbReference>
<dbReference type="PANTHER" id="PTHR39183:SF1">
    <property type="entry name" value="SPORE COAT PROTEIN F-LIKE PROTEIN YHCQ"/>
    <property type="match status" value="1"/>
</dbReference>
<evidence type="ECO:0000256" key="1">
    <source>
        <dbReference type="ARBA" id="ARBA00022969"/>
    </source>
</evidence>
<protein>
    <submittedName>
        <fullName evidence="4">Spore coat protein</fullName>
    </submittedName>
</protein>
<dbReference type="Proteomes" id="UP001281447">
    <property type="component" value="Unassembled WGS sequence"/>
</dbReference>
<proteinExistence type="inferred from homology"/>
<evidence type="ECO:0000256" key="2">
    <source>
        <dbReference type="ARBA" id="ARBA00024325"/>
    </source>
</evidence>
<dbReference type="EMBL" id="JAWDIP010000003">
    <property type="protein sequence ID" value="MDY0395227.1"/>
    <property type="molecule type" value="Genomic_DNA"/>
</dbReference>